<feature type="transmembrane region" description="Helical" evidence="2">
    <location>
        <begin position="409"/>
        <end position="430"/>
    </location>
</feature>
<dbReference type="AlphaFoldDB" id="A0AAE1F556"/>
<keyword evidence="2" id="KW-0812">Transmembrane</keyword>
<keyword evidence="4" id="KW-1185">Reference proteome</keyword>
<feature type="region of interest" description="Disordered" evidence="1">
    <location>
        <begin position="441"/>
        <end position="473"/>
    </location>
</feature>
<dbReference type="Proteomes" id="UP001286313">
    <property type="component" value="Unassembled WGS sequence"/>
</dbReference>
<reference evidence="3" key="1">
    <citation type="submission" date="2023-10" db="EMBL/GenBank/DDBJ databases">
        <title>Genome assemblies of two species of porcelain crab, Petrolisthes cinctipes and Petrolisthes manimaculis (Anomura: Porcellanidae).</title>
        <authorList>
            <person name="Angst P."/>
        </authorList>
    </citation>
    <scope>NUCLEOTIDE SEQUENCE</scope>
    <source>
        <strain evidence="3">PB745_01</strain>
        <tissue evidence="3">Gill</tissue>
    </source>
</reference>
<feature type="region of interest" description="Disordered" evidence="1">
    <location>
        <begin position="64"/>
        <end position="94"/>
    </location>
</feature>
<feature type="region of interest" description="Disordered" evidence="1">
    <location>
        <begin position="371"/>
        <end position="405"/>
    </location>
</feature>
<comment type="caution">
    <text evidence="3">The sequence shown here is derived from an EMBL/GenBank/DDBJ whole genome shotgun (WGS) entry which is preliminary data.</text>
</comment>
<feature type="compositionally biased region" description="Low complexity" evidence="1">
    <location>
        <begin position="214"/>
        <end position="225"/>
    </location>
</feature>
<feature type="region of interest" description="Disordered" evidence="1">
    <location>
        <begin position="307"/>
        <end position="354"/>
    </location>
</feature>
<organism evidence="3 4">
    <name type="scientific">Petrolisthes cinctipes</name>
    <name type="common">Flat porcelain crab</name>
    <dbReference type="NCBI Taxonomy" id="88211"/>
    <lineage>
        <taxon>Eukaryota</taxon>
        <taxon>Metazoa</taxon>
        <taxon>Ecdysozoa</taxon>
        <taxon>Arthropoda</taxon>
        <taxon>Crustacea</taxon>
        <taxon>Multicrustacea</taxon>
        <taxon>Malacostraca</taxon>
        <taxon>Eumalacostraca</taxon>
        <taxon>Eucarida</taxon>
        <taxon>Decapoda</taxon>
        <taxon>Pleocyemata</taxon>
        <taxon>Anomura</taxon>
        <taxon>Galatheoidea</taxon>
        <taxon>Porcellanidae</taxon>
        <taxon>Petrolisthes</taxon>
    </lineage>
</organism>
<accession>A0AAE1F556</accession>
<name>A0AAE1F556_PETCI</name>
<evidence type="ECO:0000313" key="4">
    <source>
        <dbReference type="Proteomes" id="UP001286313"/>
    </source>
</evidence>
<dbReference type="EMBL" id="JAWQEG010003201">
    <property type="protein sequence ID" value="KAK3867418.1"/>
    <property type="molecule type" value="Genomic_DNA"/>
</dbReference>
<feature type="compositionally biased region" description="Low complexity" evidence="1">
    <location>
        <begin position="69"/>
        <end position="94"/>
    </location>
</feature>
<evidence type="ECO:0000313" key="3">
    <source>
        <dbReference type="EMBL" id="KAK3867418.1"/>
    </source>
</evidence>
<feature type="region of interest" description="Disordered" evidence="1">
    <location>
        <begin position="212"/>
        <end position="233"/>
    </location>
</feature>
<protein>
    <submittedName>
        <fullName evidence="3">Uncharacterized protein</fullName>
    </submittedName>
</protein>
<proteinExistence type="predicted"/>
<sequence>MYQASVCGSVPGCWFLSELLSGCTAFRMWVWQCLVTKALLLQWLLWFVSQPALTSSIMTPQSMHTPKITTTTTTTTTTKTASPPDNSTTTTTNNNNKCIWKELGERNFADNPTRLTIKAAQDPANISVVFVAKNNTGGIYEKTLHEEGITSTPQNVSLYSNNLGSFGITFYAQFMDKNYSDSLSGEFTSNHFRVLGNLVEWSWVCEAEDRETSLENSRSSSTSSNDVKETTSVRATNPFTNHYDQFSSSTYDYDYFFSTTTTNHYDHFSSINHEGTNNNNNNNYYYYNVNLDTVTQITSDLIMDETNQQTTELPDTTQQTTTTLVSSEKENTTSVTSSETSLGEYPNYSSSSTDFPTTYAATTVMMSENVGKSQDTSENNIKENNNEGQDFSENNEETKSEGQGSSTRLPYVLLSICVVVVVICIVVILYKRHEQRGHLDMREHENNEVAGKASRGYVETQGESGTSEVDEYV</sequence>
<feature type="compositionally biased region" description="Low complexity" evidence="1">
    <location>
        <begin position="308"/>
        <end position="323"/>
    </location>
</feature>
<feature type="compositionally biased region" description="Low complexity" evidence="1">
    <location>
        <begin position="332"/>
        <end position="344"/>
    </location>
</feature>
<keyword evidence="2" id="KW-0472">Membrane</keyword>
<evidence type="ECO:0000256" key="2">
    <source>
        <dbReference type="SAM" id="Phobius"/>
    </source>
</evidence>
<gene>
    <name evidence="3" type="ORF">Pcinc_027116</name>
</gene>
<evidence type="ECO:0000256" key="1">
    <source>
        <dbReference type="SAM" id="MobiDB-lite"/>
    </source>
</evidence>
<keyword evidence="2" id="KW-1133">Transmembrane helix</keyword>